<feature type="coiled-coil region" evidence="1">
    <location>
        <begin position="39"/>
        <end position="90"/>
    </location>
</feature>
<accession>A0A418WUD2</accession>
<proteinExistence type="predicted"/>
<protein>
    <submittedName>
        <fullName evidence="2">Uncharacterized protein</fullName>
    </submittedName>
</protein>
<keyword evidence="3" id="KW-1185">Reference proteome</keyword>
<reference evidence="2 3" key="1">
    <citation type="submission" date="2018-09" db="EMBL/GenBank/DDBJ databases">
        <authorList>
            <person name="Zhu H."/>
        </authorList>
    </citation>
    <scope>NUCLEOTIDE SEQUENCE [LARGE SCALE GENOMIC DNA]</scope>
    <source>
        <strain evidence="2 3">K1W22B-8</strain>
    </source>
</reference>
<dbReference type="EMBL" id="QYUK01000008">
    <property type="protein sequence ID" value="RJF94841.1"/>
    <property type="molecule type" value="Genomic_DNA"/>
</dbReference>
<name>A0A418WUD2_9PROT</name>
<evidence type="ECO:0000256" key="1">
    <source>
        <dbReference type="SAM" id="Coils"/>
    </source>
</evidence>
<gene>
    <name evidence="2" type="ORF">D3874_03230</name>
</gene>
<sequence length="176" mass="19695">MVLTEIATGLSVVNGAVTAFKAGRETIKAIGGKLDRENRLKIEAMIDDMTDRLREAQEAVLALTDRCRELEQENNRLVQFKIDAQNYELRQIAPNSFAYAVKPDVEHLQRDAHLCANCFDQSQKSILQLEKQGPFGMDTLKCPRCETRVMFDSGRSGAAGVTIATVKRSSRFDGDW</sequence>
<dbReference type="OrthoDB" id="7865457at2"/>
<dbReference type="Proteomes" id="UP000284605">
    <property type="component" value="Unassembled WGS sequence"/>
</dbReference>
<evidence type="ECO:0000313" key="3">
    <source>
        <dbReference type="Proteomes" id="UP000284605"/>
    </source>
</evidence>
<comment type="caution">
    <text evidence="2">The sequence shown here is derived from an EMBL/GenBank/DDBJ whole genome shotgun (WGS) entry which is preliminary data.</text>
</comment>
<dbReference type="AlphaFoldDB" id="A0A418WUD2"/>
<evidence type="ECO:0000313" key="2">
    <source>
        <dbReference type="EMBL" id="RJF94841.1"/>
    </source>
</evidence>
<organism evidence="2 3">
    <name type="scientific">Oleomonas cavernae</name>
    <dbReference type="NCBI Taxonomy" id="2320859"/>
    <lineage>
        <taxon>Bacteria</taxon>
        <taxon>Pseudomonadati</taxon>
        <taxon>Pseudomonadota</taxon>
        <taxon>Alphaproteobacteria</taxon>
        <taxon>Acetobacterales</taxon>
        <taxon>Acetobacteraceae</taxon>
        <taxon>Oleomonas</taxon>
    </lineage>
</organism>
<dbReference type="RefSeq" id="WP_119776426.1">
    <property type="nucleotide sequence ID" value="NZ_QYUK01000008.1"/>
</dbReference>
<keyword evidence="1" id="KW-0175">Coiled coil</keyword>